<dbReference type="PANTHER" id="PTHR43791">
    <property type="entry name" value="PERMEASE-RELATED"/>
    <property type="match status" value="1"/>
</dbReference>
<dbReference type="AlphaFoldDB" id="A0AB34L131"/>
<dbReference type="EMBL" id="JAAQHG020000005">
    <property type="protein sequence ID" value="KAL1589413.1"/>
    <property type="molecule type" value="Genomic_DNA"/>
</dbReference>
<dbReference type="GO" id="GO:0016020">
    <property type="term" value="C:membrane"/>
    <property type="evidence" value="ECO:0007669"/>
    <property type="project" value="UniProtKB-SubCell"/>
</dbReference>
<keyword evidence="8" id="KW-1185">Reference proteome</keyword>
<keyword evidence="2" id="KW-0813">Transport</keyword>
<feature type="transmembrane region" description="Helical" evidence="6">
    <location>
        <begin position="52"/>
        <end position="73"/>
    </location>
</feature>
<protein>
    <submittedName>
        <fullName evidence="7">Uncharacterized protein</fullName>
    </submittedName>
</protein>
<keyword evidence="3 6" id="KW-0812">Transmembrane</keyword>
<evidence type="ECO:0000256" key="4">
    <source>
        <dbReference type="ARBA" id="ARBA00022989"/>
    </source>
</evidence>
<proteinExistence type="predicted"/>
<accession>A0AB34L131</accession>
<evidence type="ECO:0000256" key="6">
    <source>
        <dbReference type="SAM" id="Phobius"/>
    </source>
</evidence>
<dbReference type="GO" id="GO:0022857">
    <property type="term" value="F:transmembrane transporter activity"/>
    <property type="evidence" value="ECO:0007669"/>
    <property type="project" value="TreeGrafter"/>
</dbReference>
<sequence>MPLNMSLVQSNYRGVTERMTITAMLFVAYCTGNIAGPHFFRCGEAPHYSTALSTIMICYALMVVLALTLRFYLQWFNAKRSREEGIEGSARLGGMVPDGKLPETVEKNDVAATVADAQLAALDYADFTDWEVVGFRYRM</sequence>
<comment type="caution">
    <text evidence="7">The sequence shown here is derived from an EMBL/GenBank/DDBJ whole genome shotgun (WGS) entry which is preliminary data.</text>
</comment>
<name>A0AB34L131_9PEZI</name>
<reference evidence="7 8" key="1">
    <citation type="journal article" date="2020" name="Microbiol. Resour. Announc.">
        <title>Draft Genome Sequence of a Cladosporium Species Isolated from the Mesophotic Ascidian Didemnum maculosum.</title>
        <authorList>
            <person name="Gioti A."/>
            <person name="Siaperas R."/>
            <person name="Nikolaivits E."/>
            <person name="Le Goff G."/>
            <person name="Ouazzani J."/>
            <person name="Kotoulas G."/>
            <person name="Topakas E."/>
        </authorList>
    </citation>
    <scope>NUCLEOTIDE SEQUENCE [LARGE SCALE GENOMIC DNA]</scope>
    <source>
        <strain evidence="7 8">TM138-S3</strain>
    </source>
</reference>
<evidence type="ECO:0000313" key="8">
    <source>
        <dbReference type="Proteomes" id="UP000803884"/>
    </source>
</evidence>
<evidence type="ECO:0000256" key="3">
    <source>
        <dbReference type="ARBA" id="ARBA00022692"/>
    </source>
</evidence>
<dbReference type="Proteomes" id="UP000803884">
    <property type="component" value="Unassembled WGS sequence"/>
</dbReference>
<dbReference type="PANTHER" id="PTHR43791:SF10">
    <property type="entry name" value="MAJOR FACILITATOR SUPERFAMILY (MFS) PROFILE DOMAIN-CONTAINING PROTEIN"/>
    <property type="match status" value="1"/>
</dbReference>
<feature type="transmembrane region" description="Helical" evidence="6">
    <location>
        <begin position="21"/>
        <end position="40"/>
    </location>
</feature>
<keyword evidence="4 6" id="KW-1133">Transmembrane helix</keyword>
<evidence type="ECO:0000313" key="7">
    <source>
        <dbReference type="EMBL" id="KAL1589413.1"/>
    </source>
</evidence>
<evidence type="ECO:0000256" key="2">
    <source>
        <dbReference type="ARBA" id="ARBA00022448"/>
    </source>
</evidence>
<dbReference type="RefSeq" id="XP_069232518.1">
    <property type="nucleotide sequence ID" value="XM_069370506.1"/>
</dbReference>
<comment type="subcellular location">
    <subcellularLocation>
        <location evidence="1">Membrane</location>
        <topology evidence="1">Multi-pass membrane protein</topology>
    </subcellularLocation>
</comment>
<evidence type="ECO:0000256" key="5">
    <source>
        <dbReference type="ARBA" id="ARBA00023136"/>
    </source>
</evidence>
<keyword evidence="5 6" id="KW-0472">Membrane</keyword>
<evidence type="ECO:0000256" key="1">
    <source>
        <dbReference type="ARBA" id="ARBA00004141"/>
    </source>
</evidence>
<organism evidence="7 8">
    <name type="scientific">Cladosporium halotolerans</name>
    <dbReference type="NCBI Taxonomy" id="1052096"/>
    <lineage>
        <taxon>Eukaryota</taxon>
        <taxon>Fungi</taxon>
        <taxon>Dikarya</taxon>
        <taxon>Ascomycota</taxon>
        <taxon>Pezizomycotina</taxon>
        <taxon>Dothideomycetes</taxon>
        <taxon>Dothideomycetidae</taxon>
        <taxon>Cladosporiales</taxon>
        <taxon>Cladosporiaceae</taxon>
        <taxon>Cladosporium</taxon>
    </lineage>
</organism>
<gene>
    <name evidence="7" type="ORF">WHR41_01900</name>
</gene>
<dbReference type="GeneID" id="96003344"/>